<reference evidence="2 3" key="1">
    <citation type="submission" date="2016-02" db="EMBL/GenBank/DDBJ databases">
        <title>Biosynthesis of antibiotic leucinostatins and their inhibition on Phytophthora in bio-control Purpureocillium lilacinum.</title>
        <authorList>
            <person name="Wang G."/>
            <person name="Liu Z."/>
            <person name="Lin R."/>
            <person name="Li E."/>
            <person name="Mao Z."/>
            <person name="Ling J."/>
            <person name="Yin W."/>
            <person name="Xie B."/>
        </authorList>
    </citation>
    <scope>NUCLEOTIDE SEQUENCE [LARGE SCALE GENOMIC DNA]</scope>
    <source>
        <strain evidence="1">PLBJ-1</strain>
        <strain evidence="2">PLFJ-1</strain>
    </source>
</reference>
<sequence>MEGRALTDFVPSDSLSSSASKHCWHYREATLSTSAFLKSGDGLCAAVPTAHVKRRGHVRVPESCRTRW</sequence>
<name>A0A179HSW9_PURLI</name>
<protein>
    <submittedName>
        <fullName evidence="2">Uncharacterized protein</fullName>
    </submittedName>
</protein>
<gene>
    <name evidence="1" type="ORF">VFPBJ_07404</name>
    <name evidence="2" type="ORF">VFPFJ_02123</name>
</gene>
<evidence type="ECO:0000313" key="1">
    <source>
        <dbReference type="EMBL" id="OAQ79283.1"/>
    </source>
</evidence>
<dbReference type="EMBL" id="LSBI01000002">
    <property type="protein sequence ID" value="OAQ92962.1"/>
    <property type="molecule type" value="Genomic_DNA"/>
</dbReference>
<dbReference type="EMBL" id="LSBH01000005">
    <property type="protein sequence ID" value="OAQ79283.1"/>
    <property type="molecule type" value="Genomic_DNA"/>
</dbReference>
<proteinExistence type="predicted"/>
<dbReference type="Proteomes" id="UP000078240">
    <property type="component" value="Unassembled WGS sequence"/>
</dbReference>
<dbReference type="AlphaFoldDB" id="A0A179HSW9"/>
<evidence type="ECO:0000313" key="2">
    <source>
        <dbReference type="EMBL" id="OAQ92962.1"/>
    </source>
</evidence>
<accession>A0A179HSW9</accession>
<organism evidence="2 3">
    <name type="scientific">Purpureocillium lilacinum</name>
    <name type="common">Paecilomyces lilacinus</name>
    <dbReference type="NCBI Taxonomy" id="33203"/>
    <lineage>
        <taxon>Eukaryota</taxon>
        <taxon>Fungi</taxon>
        <taxon>Dikarya</taxon>
        <taxon>Ascomycota</taxon>
        <taxon>Pezizomycotina</taxon>
        <taxon>Sordariomycetes</taxon>
        <taxon>Hypocreomycetidae</taxon>
        <taxon>Hypocreales</taxon>
        <taxon>Ophiocordycipitaceae</taxon>
        <taxon>Purpureocillium</taxon>
    </lineage>
</organism>
<evidence type="ECO:0000313" key="3">
    <source>
        <dbReference type="Proteomes" id="UP000078340"/>
    </source>
</evidence>
<comment type="caution">
    <text evidence="2">The sequence shown here is derived from an EMBL/GenBank/DDBJ whole genome shotgun (WGS) entry which is preliminary data.</text>
</comment>
<dbReference type="Proteomes" id="UP000078340">
    <property type="component" value="Unassembled WGS sequence"/>
</dbReference>